<keyword evidence="2" id="KW-0813">Transport</keyword>
<accession>A0A5M8FQ67</accession>
<comment type="similarity">
    <text evidence="1">Belongs to the outer membrane porin (Opr) (TC 1.B.25) family.</text>
</comment>
<evidence type="ECO:0000256" key="3">
    <source>
        <dbReference type="ARBA" id="ARBA00022729"/>
    </source>
</evidence>
<dbReference type="InterPro" id="IPR005318">
    <property type="entry name" value="OM_porin_bac"/>
</dbReference>
<dbReference type="EMBL" id="VWXX01000004">
    <property type="protein sequence ID" value="KAA6186674.1"/>
    <property type="molecule type" value="Genomic_DNA"/>
</dbReference>
<dbReference type="AlphaFoldDB" id="A0A5M8FQ67"/>
<keyword evidence="5" id="KW-1185">Reference proteome</keyword>
<keyword evidence="3" id="KW-0732">Signal</keyword>
<dbReference type="GO" id="GO:0015288">
    <property type="term" value="F:porin activity"/>
    <property type="evidence" value="ECO:0007669"/>
    <property type="project" value="TreeGrafter"/>
</dbReference>
<dbReference type="InterPro" id="IPR023614">
    <property type="entry name" value="Porin_dom_sf"/>
</dbReference>
<organism evidence="4 5">
    <name type="scientific">Thiohalocapsa marina</name>
    <dbReference type="NCBI Taxonomy" id="424902"/>
    <lineage>
        <taxon>Bacteria</taxon>
        <taxon>Pseudomonadati</taxon>
        <taxon>Pseudomonadota</taxon>
        <taxon>Gammaproteobacteria</taxon>
        <taxon>Chromatiales</taxon>
        <taxon>Chromatiaceae</taxon>
        <taxon>Thiohalocapsa</taxon>
    </lineage>
</organism>
<dbReference type="PANTHER" id="PTHR34596">
    <property type="entry name" value="CHITOPORIN"/>
    <property type="match status" value="1"/>
</dbReference>
<proteinExistence type="inferred from homology"/>
<dbReference type="OrthoDB" id="6759120at2"/>
<dbReference type="GO" id="GO:0016020">
    <property type="term" value="C:membrane"/>
    <property type="evidence" value="ECO:0007669"/>
    <property type="project" value="InterPro"/>
</dbReference>
<dbReference type="Gene3D" id="2.40.160.10">
    <property type="entry name" value="Porin"/>
    <property type="match status" value="1"/>
</dbReference>
<sequence>MRRMLERQPPRMRCLHLDRTSVFLTGLGVVLCLSSNAASALQPTEPEGIEEPALAEPLTTADRPFWDDASAGYFFRSAYFRRSSHGDEPGLPEFNQRGAGVGGWLYGTTGKLANLLSVGGSLYFTVPLDAPEEHPYNFILRDPYQDGYSVLAEAYAKLSYEDDSQEHALVIGRQSINNQWFMTDVYRFFNKLDQSMIGRRDIRGMHPITYEAVTLNGRLLDGNLRYHAGYVTDMKQVNDIEFRNLYQAVYQLLTWPDAAKQGETDGMAYVQVNWKPGPDTMLSASYHMVDDLLNMGYLDLDHVFRFDDRRYFRVGTQWMHQNSNGDSLVSGINGQPGRGFSTNYGGIYLEGRPFPWWIPYGMAGITSERAQIRSPYSIGPSYLVQRVGENSAAGEHTWILGTVIDFSSWGLKDLSFDITYGERSNRNVDGSPNLPLADWNEAAADLIYIFPQDGPFKNLRVRARYAQVWQKGDQWVASEGAIRSLNAMTEDIRFDIGLNIPFF</sequence>
<evidence type="ECO:0000256" key="1">
    <source>
        <dbReference type="ARBA" id="ARBA00009075"/>
    </source>
</evidence>
<evidence type="ECO:0000256" key="2">
    <source>
        <dbReference type="ARBA" id="ARBA00022448"/>
    </source>
</evidence>
<comment type="caution">
    <text evidence="4">The sequence shown here is derived from an EMBL/GenBank/DDBJ whole genome shotgun (WGS) entry which is preliminary data.</text>
</comment>
<dbReference type="PANTHER" id="PTHR34596:SF2">
    <property type="entry name" value="CHITOPORIN"/>
    <property type="match status" value="1"/>
</dbReference>
<evidence type="ECO:0000313" key="4">
    <source>
        <dbReference type="EMBL" id="KAA6186674.1"/>
    </source>
</evidence>
<protein>
    <submittedName>
        <fullName evidence="4">OprD family porin</fullName>
    </submittedName>
</protein>
<evidence type="ECO:0000313" key="5">
    <source>
        <dbReference type="Proteomes" id="UP000322981"/>
    </source>
</evidence>
<gene>
    <name evidence="4" type="ORF">F2Q65_04705</name>
</gene>
<dbReference type="Proteomes" id="UP000322981">
    <property type="component" value="Unassembled WGS sequence"/>
</dbReference>
<name>A0A5M8FQ67_9GAMM</name>
<reference evidence="4 5" key="1">
    <citation type="submission" date="2019-09" db="EMBL/GenBank/DDBJ databases">
        <title>Whole-genome sequence of the purple sulfur bacterium Thiohalocapsa marina DSM 19078.</title>
        <authorList>
            <person name="Kyndt J.A."/>
            <person name="Meyer T.E."/>
        </authorList>
    </citation>
    <scope>NUCLEOTIDE SEQUENCE [LARGE SCALE GENOMIC DNA]</scope>
    <source>
        <strain evidence="4 5">DSM 19078</strain>
    </source>
</reference>